<protein>
    <submittedName>
        <fullName evidence="1">Uncharacterized protein</fullName>
    </submittedName>
</protein>
<dbReference type="OrthoDB" id="3295at2157"/>
<dbReference type="RefSeq" id="WP_008301294.1">
    <property type="nucleotide sequence ID" value="NZ_AEXL02000149.1"/>
</dbReference>
<name>I3D081_9ARCH</name>
<sequence length="245" mass="27792">MHALIFSTLESICKKNIPYGYKHKNLNHSREKLIPKTILGLFSIILLFQGVQVFGSEELPIITIDFVSGNIIDLDESPQMIRADIQIQNYNPHDGYHFMQIIRLSDGEIIKTSEIMPKAIGDNLFGVQILHYIDPDIDEENLIGEYGLRVYSEYGSAESVSTFSIIKSSMPITITQNSVIDSEVPEEESDTVETLQIESLDQSESKIPTWVHDIFVWYADETISENELLTALEYLIAEGILDVDY</sequence>
<dbReference type="AlphaFoldDB" id="I3D081"/>
<comment type="caution">
    <text evidence="1">The sequence shown here is derived from an EMBL/GenBank/DDBJ whole genome shotgun (WGS) entry which is preliminary data.</text>
</comment>
<dbReference type="Proteomes" id="UP000003423">
    <property type="component" value="Unassembled WGS sequence"/>
</dbReference>
<evidence type="ECO:0000313" key="2">
    <source>
        <dbReference type="Proteomes" id="UP000003423"/>
    </source>
</evidence>
<evidence type="ECO:0000313" key="1">
    <source>
        <dbReference type="EMBL" id="EIJ65124.1"/>
    </source>
</evidence>
<keyword evidence="2" id="KW-1185">Reference proteome</keyword>
<dbReference type="PATRIC" id="fig|859350.6.peg.1801"/>
<proteinExistence type="predicted"/>
<reference evidence="1 2" key="1">
    <citation type="journal article" date="2012" name="J. Bacteriol.">
        <title>Genome sequence of "Candidatus Nitrosopumilus salaria" BD31, an ammonia-oxidizing archaeon from the San Francisco Bay estuary.</title>
        <authorList>
            <person name="Mosier A.C."/>
            <person name="Allen E.E."/>
            <person name="Kim M."/>
            <person name="Ferriera S."/>
            <person name="Francis C.A."/>
        </authorList>
    </citation>
    <scope>NUCLEOTIDE SEQUENCE [LARGE SCALE GENOMIC DNA]</scope>
    <source>
        <strain evidence="1 2">BD31</strain>
    </source>
</reference>
<dbReference type="EMBL" id="AEXL02000149">
    <property type="protein sequence ID" value="EIJ65124.1"/>
    <property type="molecule type" value="Genomic_DNA"/>
</dbReference>
<gene>
    <name evidence="1" type="ORF">BD31_I1750</name>
</gene>
<accession>I3D081</accession>
<organism evidence="1 2">
    <name type="scientific">Candidatus Nitrosopumilus salarius BD31</name>
    <dbReference type="NCBI Taxonomy" id="859350"/>
    <lineage>
        <taxon>Archaea</taxon>
        <taxon>Nitrososphaerota</taxon>
        <taxon>Nitrososphaeria</taxon>
        <taxon>Nitrosopumilales</taxon>
        <taxon>Nitrosopumilaceae</taxon>
        <taxon>Nitrosopumilus</taxon>
    </lineage>
</organism>